<accession>A0A6N7XEH1</accession>
<protein>
    <recommendedName>
        <fullName evidence="4">DUF2178 domain-containing protein</fullName>
    </recommendedName>
</protein>
<keyword evidence="1" id="KW-0472">Membrane</keyword>
<feature type="transmembrane region" description="Helical" evidence="1">
    <location>
        <begin position="45"/>
        <end position="64"/>
    </location>
</feature>
<sequence length="138" mass="15689">MNKLMVKNTILPTISLTGYLLLLRGGVEAIIKIINKDFVLWNTYITNGDIMTLLASIIGFLIILHKMRNSKQSQSVEEENRKHQFYRMVIILVVLVGTIAYNRPMFKIGLVSIKLTYLIIFALVLLIGVKLIQRGGEK</sequence>
<keyword evidence="3" id="KW-1185">Reference proteome</keyword>
<evidence type="ECO:0008006" key="4">
    <source>
        <dbReference type="Google" id="ProtNLM"/>
    </source>
</evidence>
<evidence type="ECO:0000313" key="3">
    <source>
        <dbReference type="Proteomes" id="UP000440713"/>
    </source>
</evidence>
<keyword evidence="1" id="KW-0812">Transmembrane</keyword>
<comment type="caution">
    <text evidence="2">The sequence shown here is derived from an EMBL/GenBank/DDBJ whole genome shotgun (WGS) entry which is preliminary data.</text>
</comment>
<proteinExistence type="predicted"/>
<dbReference type="Proteomes" id="UP000440713">
    <property type="component" value="Unassembled WGS sequence"/>
</dbReference>
<evidence type="ECO:0000256" key="1">
    <source>
        <dbReference type="SAM" id="Phobius"/>
    </source>
</evidence>
<evidence type="ECO:0000313" key="2">
    <source>
        <dbReference type="EMBL" id="MST61707.1"/>
    </source>
</evidence>
<dbReference type="EMBL" id="VUNE01000001">
    <property type="protein sequence ID" value="MST61707.1"/>
    <property type="molecule type" value="Genomic_DNA"/>
</dbReference>
<dbReference type="RefSeq" id="WP_154537098.1">
    <property type="nucleotide sequence ID" value="NZ_VUNE01000001.1"/>
</dbReference>
<organism evidence="2 3">
    <name type="scientific">Peptostreptococcus porci</name>
    <dbReference type="NCBI Taxonomy" id="2652282"/>
    <lineage>
        <taxon>Bacteria</taxon>
        <taxon>Bacillati</taxon>
        <taxon>Bacillota</taxon>
        <taxon>Clostridia</taxon>
        <taxon>Peptostreptococcales</taxon>
        <taxon>Peptostreptococcaceae</taxon>
        <taxon>Peptostreptococcus</taxon>
    </lineage>
</organism>
<feature type="transmembrane region" description="Helical" evidence="1">
    <location>
        <begin position="108"/>
        <end position="132"/>
    </location>
</feature>
<gene>
    <name evidence="2" type="ORF">FYJ71_01805</name>
</gene>
<feature type="transmembrane region" description="Helical" evidence="1">
    <location>
        <begin position="85"/>
        <end position="102"/>
    </location>
</feature>
<reference evidence="2 3" key="1">
    <citation type="submission" date="2019-08" db="EMBL/GenBank/DDBJ databases">
        <title>In-depth cultivation of the pig gut microbiome towards novel bacterial diversity and tailored functional studies.</title>
        <authorList>
            <person name="Wylensek D."/>
            <person name="Hitch T.C.A."/>
            <person name="Clavel T."/>
        </authorList>
    </citation>
    <scope>NUCLEOTIDE SEQUENCE [LARGE SCALE GENOMIC DNA]</scope>
    <source>
        <strain evidence="2 3">WCA-SAB-591-4A-A</strain>
    </source>
</reference>
<dbReference type="AlphaFoldDB" id="A0A6N7XEH1"/>
<name>A0A6N7XEH1_9FIRM</name>
<keyword evidence="1" id="KW-1133">Transmembrane helix</keyword>